<dbReference type="EMBL" id="JAUHHV010000001">
    <property type="protein sequence ID" value="KAK1440940.1"/>
    <property type="molecule type" value="Genomic_DNA"/>
</dbReference>
<organism evidence="1 2">
    <name type="scientific">Tagetes erecta</name>
    <name type="common">African marigold</name>
    <dbReference type="NCBI Taxonomy" id="13708"/>
    <lineage>
        <taxon>Eukaryota</taxon>
        <taxon>Viridiplantae</taxon>
        <taxon>Streptophyta</taxon>
        <taxon>Embryophyta</taxon>
        <taxon>Tracheophyta</taxon>
        <taxon>Spermatophyta</taxon>
        <taxon>Magnoliopsida</taxon>
        <taxon>eudicotyledons</taxon>
        <taxon>Gunneridae</taxon>
        <taxon>Pentapetalae</taxon>
        <taxon>asterids</taxon>
        <taxon>campanulids</taxon>
        <taxon>Asterales</taxon>
        <taxon>Asteraceae</taxon>
        <taxon>Asteroideae</taxon>
        <taxon>Heliantheae alliance</taxon>
        <taxon>Tageteae</taxon>
        <taxon>Tagetes</taxon>
    </lineage>
</organism>
<dbReference type="AlphaFoldDB" id="A0AAD8P6T6"/>
<gene>
    <name evidence="1" type="ORF">QVD17_06775</name>
</gene>
<comment type="caution">
    <text evidence="1">The sequence shown here is derived from an EMBL/GenBank/DDBJ whole genome shotgun (WGS) entry which is preliminary data.</text>
</comment>
<proteinExistence type="predicted"/>
<accession>A0AAD8P6T6</accession>
<protein>
    <submittedName>
        <fullName evidence="1">Uncharacterized protein</fullName>
    </submittedName>
</protein>
<dbReference type="Proteomes" id="UP001229421">
    <property type="component" value="Unassembled WGS sequence"/>
</dbReference>
<evidence type="ECO:0000313" key="1">
    <source>
        <dbReference type="EMBL" id="KAK1440940.1"/>
    </source>
</evidence>
<sequence>MSKVCMTSNSTPVETGVELEATTYYKLYNKTELILLLNQTSFAEAVGLCNRIGDEKDVVANLKGLRTMNATLQTEVSHIDIQFKEDEAEEDHQDVGIFTFNKIFYPNPVVDSMPLFFTSASKRTIPMGEMHVYAKELFLATDAAIYKDIATEVDMELRLFSLKNANRTLAIFRKCDQVEVEEKKGL</sequence>
<evidence type="ECO:0000313" key="2">
    <source>
        <dbReference type="Proteomes" id="UP001229421"/>
    </source>
</evidence>
<name>A0AAD8P6T6_TARER</name>
<reference evidence="1" key="1">
    <citation type="journal article" date="2023" name="bioRxiv">
        <title>Improved chromosome-level genome assembly for marigold (Tagetes erecta).</title>
        <authorList>
            <person name="Jiang F."/>
            <person name="Yuan L."/>
            <person name="Wang S."/>
            <person name="Wang H."/>
            <person name="Xu D."/>
            <person name="Wang A."/>
            <person name="Fan W."/>
        </authorList>
    </citation>
    <scope>NUCLEOTIDE SEQUENCE</scope>
    <source>
        <strain evidence="1">WSJ</strain>
        <tissue evidence="1">Leaf</tissue>
    </source>
</reference>
<keyword evidence="2" id="KW-1185">Reference proteome</keyword>